<dbReference type="InterPro" id="IPR007000">
    <property type="entry name" value="PLipase_B-like"/>
</dbReference>
<gene>
    <name evidence="7" type="primary">plbA</name>
    <name evidence="7" type="ORF">SNAT2548_LOCUS26197</name>
</gene>
<keyword evidence="6" id="KW-0325">Glycoprotein</keyword>
<evidence type="ECO:0000256" key="1">
    <source>
        <dbReference type="ARBA" id="ARBA00007835"/>
    </source>
</evidence>
<keyword evidence="8" id="KW-1185">Reference proteome</keyword>
<accession>A0A812S933</accession>
<comment type="caution">
    <text evidence="7">The sequence shown here is derived from an EMBL/GenBank/DDBJ whole genome shotgun (WGS) entry which is preliminary data.</text>
</comment>
<evidence type="ECO:0000256" key="3">
    <source>
        <dbReference type="ARBA" id="ARBA00022801"/>
    </source>
</evidence>
<dbReference type="GO" id="GO:0016042">
    <property type="term" value="P:lipid catabolic process"/>
    <property type="evidence" value="ECO:0007669"/>
    <property type="project" value="UniProtKB-KW"/>
</dbReference>
<keyword evidence="4" id="KW-0442">Lipid degradation</keyword>
<evidence type="ECO:0000313" key="8">
    <source>
        <dbReference type="Proteomes" id="UP000604046"/>
    </source>
</evidence>
<evidence type="ECO:0000256" key="2">
    <source>
        <dbReference type="ARBA" id="ARBA00022729"/>
    </source>
</evidence>
<evidence type="ECO:0000313" key="7">
    <source>
        <dbReference type="EMBL" id="CAE7468173.1"/>
    </source>
</evidence>
<evidence type="ECO:0000256" key="6">
    <source>
        <dbReference type="ARBA" id="ARBA00023180"/>
    </source>
</evidence>
<dbReference type="Gene3D" id="3.60.60.30">
    <property type="match status" value="1"/>
</dbReference>
<dbReference type="InterPro" id="IPR043041">
    <property type="entry name" value="PLipase_B-like_dom2"/>
</dbReference>
<reference evidence="7" key="1">
    <citation type="submission" date="2021-02" db="EMBL/GenBank/DDBJ databases">
        <authorList>
            <person name="Dougan E. K."/>
            <person name="Rhodes N."/>
            <person name="Thang M."/>
            <person name="Chan C."/>
        </authorList>
    </citation>
    <scope>NUCLEOTIDE SEQUENCE</scope>
</reference>
<evidence type="ECO:0000256" key="5">
    <source>
        <dbReference type="ARBA" id="ARBA00023098"/>
    </source>
</evidence>
<keyword evidence="3" id="KW-0378">Hydrolase</keyword>
<dbReference type="PANTHER" id="PTHR12370">
    <property type="entry name" value="PHOSPHOLIPASE B-RELATED"/>
    <property type="match status" value="1"/>
</dbReference>
<evidence type="ECO:0000256" key="4">
    <source>
        <dbReference type="ARBA" id="ARBA00022963"/>
    </source>
</evidence>
<protein>
    <submittedName>
        <fullName evidence="7">PlbA protein</fullName>
    </submittedName>
</protein>
<dbReference type="PANTHER" id="PTHR12370:SF3">
    <property type="entry name" value="PHOSPHOLIPASE B-LIKE 2-RELATED"/>
    <property type="match status" value="1"/>
</dbReference>
<dbReference type="Gene3D" id="3.40.50.1110">
    <property type="entry name" value="SGNH hydrolase"/>
    <property type="match status" value="1"/>
</dbReference>
<sequence length="981" mass="109944">MANDIKMYAAGYIEGLLTCVRISEFYANSQKLLLEKDKTANALPGIRKLFQNQMAHARFMTNMEQHVFAEEPKDPYWKQVRYTFFQMWGLLDGYNAASLRFGGETLELDDMLFMNAGGELPQLIQAGSLEVVAFEGAELLLGSSFEGTESRVCAMAPLRAAFLGDSWVTDFRETEEGQRVPQRPAANALKDLLSQKLGPVELVVAGFPGCTSQRLGRLCGLLRIREMASFSDVSPSVKVSTTSICGTLEQADIPLLSEVKTGEALDFAVVVIGSNDVYSETAAGIVSNLMRLRRLLSSRGIEVILCTLHLNLEDRTLWPHAGEVCDQVNRELLKEDGIIDIDKIFKTLAPEMWENTYHLTTQGYHEFGRRLAEVVAERFCFNVSRAFQVLPSDAFVLEADSGDFVHRLLQGAYVKADANHGRPTYRKLGAEGTTRVILFYWDASDGAEWNGWWFGPKLDFDHPGWAFHASTAAQPPSEGWTVPPRGSVSAMRLRRPAASLKAPCLLGTPAPVVAANAPNETSPKKSELTTSEAVWLTDGTPKRRIWRSDEYWGNKARRAEALPDRRLSRLRRIGQGPRRGLGLKAHLAYEQSTALLDPRSWVQGCESLQEAPSFLQQRSQSHPEDPLDDVHWERRLVESGRCSALVRLADGDADLYMGHATWDDYSKMMRIFKFYNFSLPEAETAATKISFSSYPGVITSTDDFYEMNSGLVAMETSLVILDPNVWDKVLDFPRFKSIPNFMHLMAVNRLAKSSPDWVQRFSRTNTGTFAAQWMVADYNQFESGKPLPDGMFWVVEMIPGVSEMQDMSAFLREHRYWASFNRPFFGKTRELSGFSAAERSHGSLYSYEGNPRAYAFRMAAPAINALPEMRDIMTQNAFPYGSPPNDPGHQISARMDLSPVLMLPNGGIDAKVVNRCLLKKLQAQAISGPSHQRHEPFRWKAEDGTELWPQYPHAGLPNLWNFGFVQLAQFGQMAITDESDC</sequence>
<name>A0A812S933_9DINO</name>
<keyword evidence="2" id="KW-0732">Signal</keyword>
<dbReference type="GO" id="GO:0004620">
    <property type="term" value="F:phospholipase activity"/>
    <property type="evidence" value="ECO:0007669"/>
    <property type="project" value="InterPro"/>
</dbReference>
<dbReference type="InterPro" id="IPR036514">
    <property type="entry name" value="SGNH_hydro_sf"/>
</dbReference>
<dbReference type="AlphaFoldDB" id="A0A812S933"/>
<comment type="similarity">
    <text evidence="1">Belongs to the phospholipase B-like family.</text>
</comment>
<dbReference type="Pfam" id="PF04916">
    <property type="entry name" value="Phospholip_B"/>
    <property type="match status" value="2"/>
</dbReference>
<proteinExistence type="inferred from homology"/>
<keyword evidence="5" id="KW-0443">Lipid metabolism</keyword>
<dbReference type="OrthoDB" id="443524at2759"/>
<dbReference type="EMBL" id="CAJNDS010002422">
    <property type="protein sequence ID" value="CAE7468173.1"/>
    <property type="molecule type" value="Genomic_DNA"/>
</dbReference>
<dbReference type="SUPFAM" id="SSF52266">
    <property type="entry name" value="SGNH hydrolase"/>
    <property type="match status" value="1"/>
</dbReference>
<organism evidence="7 8">
    <name type="scientific">Symbiodinium natans</name>
    <dbReference type="NCBI Taxonomy" id="878477"/>
    <lineage>
        <taxon>Eukaryota</taxon>
        <taxon>Sar</taxon>
        <taxon>Alveolata</taxon>
        <taxon>Dinophyceae</taxon>
        <taxon>Suessiales</taxon>
        <taxon>Symbiodiniaceae</taxon>
        <taxon>Symbiodinium</taxon>
    </lineage>
</organism>
<dbReference type="Proteomes" id="UP000604046">
    <property type="component" value="Unassembled WGS sequence"/>
</dbReference>
<dbReference type="Gene3D" id="1.10.439.20">
    <property type="entry name" value="Phospholipase B-like, domain 2"/>
    <property type="match status" value="1"/>
</dbReference>